<name>A0ABQ7G3J2_DUNSA</name>
<keyword evidence="4" id="KW-0106">Calcium</keyword>
<dbReference type="Proteomes" id="UP000815325">
    <property type="component" value="Unassembled WGS sequence"/>
</dbReference>
<dbReference type="Gene3D" id="3.55.10.10">
    <property type="entry name" value="Archease domain"/>
    <property type="match status" value="1"/>
</dbReference>
<dbReference type="EMBL" id="MU070194">
    <property type="protein sequence ID" value="KAF5829177.1"/>
    <property type="molecule type" value="Genomic_DNA"/>
</dbReference>
<dbReference type="InterPro" id="IPR036820">
    <property type="entry name" value="Archease_dom_sf"/>
</dbReference>
<comment type="caution">
    <text evidence="7">The sequence shown here is derived from an EMBL/GenBank/DDBJ whole genome shotgun (WGS) entry which is preliminary data.</text>
</comment>
<accession>A0ABQ7G3J2</accession>
<reference evidence="7" key="1">
    <citation type="submission" date="2017-08" db="EMBL/GenBank/DDBJ databases">
        <authorList>
            <person name="Polle J.E."/>
            <person name="Barry K."/>
            <person name="Cushman J."/>
            <person name="Schmutz J."/>
            <person name="Tran D."/>
            <person name="Hathwaick L.T."/>
            <person name="Yim W.C."/>
            <person name="Jenkins J."/>
            <person name="Mckie-Krisberg Z.M."/>
            <person name="Prochnik S."/>
            <person name="Lindquist E."/>
            <person name="Dockter R.B."/>
            <person name="Adam C."/>
            <person name="Molina H."/>
            <person name="Bunkerborg J."/>
            <person name="Jin E."/>
            <person name="Buchheim M."/>
            <person name="Magnuson J."/>
        </authorList>
    </citation>
    <scope>NUCLEOTIDE SEQUENCE</scope>
    <source>
        <strain evidence="7">CCAP 19/18</strain>
    </source>
</reference>
<proteinExistence type="inferred from homology"/>
<protein>
    <submittedName>
        <fullName evidence="7">Archease-like protein</fullName>
    </submittedName>
</protein>
<feature type="compositionally biased region" description="Acidic residues" evidence="5">
    <location>
        <begin position="52"/>
        <end position="61"/>
    </location>
</feature>
<evidence type="ECO:0000256" key="4">
    <source>
        <dbReference type="ARBA" id="ARBA00022837"/>
    </source>
</evidence>
<feature type="region of interest" description="Disordered" evidence="5">
    <location>
        <begin position="1"/>
        <end position="62"/>
    </location>
</feature>
<evidence type="ECO:0000256" key="2">
    <source>
        <dbReference type="ARBA" id="ARBA00022694"/>
    </source>
</evidence>
<dbReference type="InterPro" id="IPR002804">
    <property type="entry name" value="Archease"/>
</dbReference>
<evidence type="ECO:0000256" key="1">
    <source>
        <dbReference type="ARBA" id="ARBA00007963"/>
    </source>
</evidence>
<dbReference type="PANTHER" id="PTHR12682">
    <property type="entry name" value="ARCHEASE"/>
    <property type="match status" value="1"/>
</dbReference>
<evidence type="ECO:0000256" key="5">
    <source>
        <dbReference type="SAM" id="MobiDB-lite"/>
    </source>
</evidence>
<feature type="domain" description="Archease" evidence="6">
    <location>
        <begin position="67"/>
        <end position="207"/>
    </location>
</feature>
<evidence type="ECO:0000256" key="3">
    <source>
        <dbReference type="ARBA" id="ARBA00022723"/>
    </source>
</evidence>
<keyword evidence="2" id="KW-0819">tRNA processing</keyword>
<dbReference type="Pfam" id="PF01951">
    <property type="entry name" value="Archease"/>
    <property type="match status" value="1"/>
</dbReference>
<keyword evidence="8" id="KW-1185">Reference proteome</keyword>
<dbReference type="SUPFAM" id="SSF69819">
    <property type="entry name" value="MTH1598-like"/>
    <property type="match status" value="1"/>
</dbReference>
<gene>
    <name evidence="7" type="ORF">DUNSADRAFT_16442</name>
</gene>
<sequence length="207" mass="23589">MQGELVGQALPQREDRGRRHRKNTLGDSNLGSTATNPQAEKVPRAEQQEVQQSDEEQGEQQEECHNFEYLDHTADVQLHGWGETIESAFAATALAMMNYQTPINKVRRKITREITAEGHDLHSLLYNFLDEVLYIFHTELLVCRDMEVTSLDQGAWTITAVGRGETFERGRHEQGTEVKAVTYSAMQIYVNDCHKQEGCHIYVIVDI</sequence>
<organism evidence="7 8">
    <name type="scientific">Dunaliella salina</name>
    <name type="common">Green alga</name>
    <name type="synonym">Protococcus salinus</name>
    <dbReference type="NCBI Taxonomy" id="3046"/>
    <lineage>
        <taxon>Eukaryota</taxon>
        <taxon>Viridiplantae</taxon>
        <taxon>Chlorophyta</taxon>
        <taxon>core chlorophytes</taxon>
        <taxon>Chlorophyceae</taxon>
        <taxon>CS clade</taxon>
        <taxon>Chlamydomonadales</taxon>
        <taxon>Dunaliellaceae</taxon>
        <taxon>Dunaliella</taxon>
    </lineage>
</organism>
<evidence type="ECO:0000313" key="7">
    <source>
        <dbReference type="EMBL" id="KAF5829177.1"/>
    </source>
</evidence>
<dbReference type="PANTHER" id="PTHR12682:SF11">
    <property type="entry name" value="PROTEIN ARCHEASE"/>
    <property type="match status" value="1"/>
</dbReference>
<dbReference type="InterPro" id="IPR023572">
    <property type="entry name" value="Archease_dom"/>
</dbReference>
<comment type="similarity">
    <text evidence="1">Belongs to the archease family.</text>
</comment>
<evidence type="ECO:0000313" key="8">
    <source>
        <dbReference type="Proteomes" id="UP000815325"/>
    </source>
</evidence>
<evidence type="ECO:0000259" key="6">
    <source>
        <dbReference type="Pfam" id="PF01951"/>
    </source>
</evidence>
<keyword evidence="3" id="KW-0479">Metal-binding</keyword>
<feature type="compositionally biased region" description="Polar residues" evidence="5">
    <location>
        <begin position="25"/>
        <end position="38"/>
    </location>
</feature>